<keyword evidence="2" id="KW-1185">Reference proteome</keyword>
<sequence length="117" mass="14357">MLPLDLSPHLHTDECNFLIRLYKECEQNMPFFKRVVLQECDQWKIAAAHCLKQERIYRRLYFVGLFLFVFFFRDTNPKYAKRLVEHRRLPEDRYTPTLKRLKEEGKLNLDEECSCRR</sequence>
<dbReference type="Proteomes" id="UP001497535">
    <property type="component" value="Unassembled WGS sequence"/>
</dbReference>
<gene>
    <name evidence="1" type="ORF">MENTE1834_LOCUS33716</name>
</gene>
<evidence type="ECO:0000313" key="1">
    <source>
        <dbReference type="EMBL" id="CAK5086224.1"/>
    </source>
</evidence>
<accession>A0ACB1A479</accession>
<dbReference type="EMBL" id="CAVMJV010000060">
    <property type="protein sequence ID" value="CAK5086224.1"/>
    <property type="molecule type" value="Genomic_DNA"/>
</dbReference>
<reference evidence="1" key="1">
    <citation type="submission" date="2023-11" db="EMBL/GenBank/DDBJ databases">
        <authorList>
            <person name="Poullet M."/>
        </authorList>
    </citation>
    <scope>NUCLEOTIDE SEQUENCE</scope>
    <source>
        <strain evidence="1">E1834</strain>
    </source>
</reference>
<organism evidence="1 2">
    <name type="scientific">Meloidogyne enterolobii</name>
    <name type="common">Root-knot nematode worm</name>
    <name type="synonym">Meloidogyne mayaguensis</name>
    <dbReference type="NCBI Taxonomy" id="390850"/>
    <lineage>
        <taxon>Eukaryota</taxon>
        <taxon>Metazoa</taxon>
        <taxon>Ecdysozoa</taxon>
        <taxon>Nematoda</taxon>
        <taxon>Chromadorea</taxon>
        <taxon>Rhabditida</taxon>
        <taxon>Tylenchina</taxon>
        <taxon>Tylenchomorpha</taxon>
        <taxon>Tylenchoidea</taxon>
        <taxon>Meloidogynidae</taxon>
        <taxon>Meloidogyninae</taxon>
        <taxon>Meloidogyne</taxon>
    </lineage>
</organism>
<name>A0ACB1A479_MELEN</name>
<comment type="caution">
    <text evidence="1">The sequence shown here is derived from an EMBL/GenBank/DDBJ whole genome shotgun (WGS) entry which is preliminary data.</text>
</comment>
<proteinExistence type="predicted"/>
<evidence type="ECO:0000313" key="2">
    <source>
        <dbReference type="Proteomes" id="UP001497535"/>
    </source>
</evidence>
<protein>
    <submittedName>
        <fullName evidence="1">Uncharacterized protein</fullName>
    </submittedName>
</protein>